<evidence type="ECO:0000313" key="4">
    <source>
        <dbReference type="EMBL" id="PTB95772.1"/>
    </source>
</evidence>
<evidence type="ECO:0000256" key="2">
    <source>
        <dbReference type="ARBA" id="ARBA00023315"/>
    </source>
</evidence>
<dbReference type="PROSITE" id="PS51257">
    <property type="entry name" value="PROKAR_LIPOPROTEIN"/>
    <property type="match status" value="1"/>
</dbReference>
<dbReference type="InterPro" id="IPR007484">
    <property type="entry name" value="Peptidase_M28"/>
</dbReference>
<dbReference type="PANTHER" id="PTHR12283">
    <property type="entry name" value="GLUTAMINYL-PEPTIDE CYCLOTRANSFERASE"/>
    <property type="match status" value="1"/>
</dbReference>
<dbReference type="GO" id="GO:0008270">
    <property type="term" value="F:zinc ion binding"/>
    <property type="evidence" value="ECO:0007669"/>
    <property type="project" value="TreeGrafter"/>
</dbReference>
<evidence type="ECO:0000313" key="5">
    <source>
        <dbReference type="Proteomes" id="UP000240608"/>
    </source>
</evidence>
<dbReference type="PANTHER" id="PTHR12283:SF6">
    <property type="entry name" value="GLUTAMINYL-PEPTIDE CYCLOTRANSFERASE-RELATED"/>
    <property type="match status" value="1"/>
</dbReference>
<comment type="caution">
    <text evidence="4">The sequence shown here is derived from an EMBL/GenBank/DDBJ whole genome shotgun (WGS) entry which is preliminary data.</text>
</comment>
<dbReference type="GO" id="GO:0016603">
    <property type="term" value="F:glutaminyl-peptide cyclotransferase activity"/>
    <property type="evidence" value="ECO:0007669"/>
    <property type="project" value="TreeGrafter"/>
</dbReference>
<organism evidence="4 5">
    <name type="scientific">Marivirga lumbricoides</name>
    <dbReference type="NCBI Taxonomy" id="1046115"/>
    <lineage>
        <taxon>Bacteria</taxon>
        <taxon>Pseudomonadati</taxon>
        <taxon>Bacteroidota</taxon>
        <taxon>Cytophagia</taxon>
        <taxon>Cytophagales</taxon>
        <taxon>Marivirgaceae</taxon>
        <taxon>Marivirga</taxon>
    </lineage>
</organism>
<name>A0A2T4DPP3_9BACT</name>
<dbReference type="Gene3D" id="3.40.630.10">
    <property type="entry name" value="Zn peptidases"/>
    <property type="match status" value="1"/>
</dbReference>
<dbReference type="EMBL" id="PYVU01000087">
    <property type="protein sequence ID" value="PTB95772.1"/>
    <property type="molecule type" value="Genomic_DNA"/>
</dbReference>
<evidence type="ECO:0000256" key="1">
    <source>
        <dbReference type="ARBA" id="ARBA00022679"/>
    </source>
</evidence>
<proteinExistence type="predicted"/>
<dbReference type="AlphaFoldDB" id="A0A2T4DPP3"/>
<dbReference type="Proteomes" id="UP000240608">
    <property type="component" value="Unassembled WGS sequence"/>
</dbReference>
<feature type="domain" description="Peptidase M28" evidence="3">
    <location>
        <begin position="100"/>
        <end position="319"/>
    </location>
</feature>
<reference evidence="4 5" key="1">
    <citation type="submission" date="2018-03" db="EMBL/GenBank/DDBJ databases">
        <title>Cross-interface Injection: A General Nanoliter Liquid Handling Method Applied to Single Cells Genome Amplification Automated Nanoliter Liquid Handling Applied to Single Cell Multiple Displacement Amplification.</title>
        <authorList>
            <person name="Yun J."/>
            <person name="Xu P."/>
            <person name="Xu J."/>
            <person name="Dai X."/>
            <person name="Wang Y."/>
            <person name="Zheng X."/>
            <person name="Cao C."/>
            <person name="Yi Q."/>
            <person name="Zhu Y."/>
            <person name="Wang L."/>
            <person name="Dong Z."/>
            <person name="Huang Y."/>
            <person name="Huang L."/>
            <person name="Du W."/>
        </authorList>
    </citation>
    <scope>NUCLEOTIDE SEQUENCE [LARGE SCALE GENOMIC DNA]</scope>
    <source>
        <strain evidence="4 5">Z-D1-2</strain>
    </source>
</reference>
<dbReference type="InterPro" id="IPR040234">
    <property type="entry name" value="QC/QCL"/>
</dbReference>
<sequence>MKKIFIYSIIVAVLTSCSTKSEKETVKEDRKDLAVPAFNPERAYQYIADQVAFGPRVPNTSPHRQTEDYLIKQLESFGASVVTQKFDADTYDGEVWKLTNIIGSILPEKKRRILLAAHWDTRKVADKDTERQNEPIDGANDGASGVGLIMEVLRTIQAAENKPEVGIDIIFFDGEDNGKPGQGGDPKWWCLGSQYWSQNKHIPGYSAYYGILFDMVGAEGGQFHKEGYSMEFAPSIVNKVWNAAERIGYGQYFRSSEVGGITDDHYFVNVNAKIPMIDIIAHDPLSNDFFPDYHHRHKDNMDIISKETLKAVGQTTLQVIYEE</sequence>
<dbReference type="Pfam" id="PF04389">
    <property type="entry name" value="Peptidase_M28"/>
    <property type="match status" value="1"/>
</dbReference>
<keyword evidence="1" id="KW-0808">Transferase</keyword>
<keyword evidence="2" id="KW-0012">Acyltransferase</keyword>
<accession>A0A2T4DPP3</accession>
<evidence type="ECO:0000259" key="3">
    <source>
        <dbReference type="Pfam" id="PF04389"/>
    </source>
</evidence>
<dbReference type="SUPFAM" id="SSF53187">
    <property type="entry name" value="Zn-dependent exopeptidases"/>
    <property type="match status" value="1"/>
</dbReference>
<gene>
    <name evidence="4" type="ORF">C9994_10250</name>
</gene>
<protein>
    <submittedName>
        <fullName evidence="4">Peptidase</fullName>
    </submittedName>
</protein>